<dbReference type="GO" id="GO:0005774">
    <property type="term" value="C:vacuolar membrane"/>
    <property type="evidence" value="ECO:0007669"/>
    <property type="project" value="UniProtKB-ARBA"/>
</dbReference>
<organism evidence="20 21">
    <name type="scientific">Brassica napus</name>
    <name type="common">Rape</name>
    <dbReference type="NCBI Taxonomy" id="3708"/>
    <lineage>
        <taxon>Eukaryota</taxon>
        <taxon>Viridiplantae</taxon>
        <taxon>Streptophyta</taxon>
        <taxon>Embryophyta</taxon>
        <taxon>Tracheophyta</taxon>
        <taxon>Spermatophyta</taxon>
        <taxon>Magnoliopsida</taxon>
        <taxon>eudicotyledons</taxon>
        <taxon>Gunneridae</taxon>
        <taxon>Pentapetalae</taxon>
        <taxon>rosids</taxon>
        <taxon>malvids</taxon>
        <taxon>Brassicales</taxon>
        <taxon>Brassicaceae</taxon>
        <taxon>Brassiceae</taxon>
        <taxon>Brassica</taxon>
    </lineage>
</organism>
<evidence type="ECO:0000259" key="18">
    <source>
        <dbReference type="PROSITE" id="PS50222"/>
    </source>
</evidence>
<feature type="transmembrane region" description="Helical" evidence="17">
    <location>
        <begin position="74"/>
        <end position="93"/>
    </location>
</feature>
<gene>
    <name evidence="20" type="primary">BnaA06g01060D</name>
    <name evidence="19" type="ORF">DARMORV10_A06P01120.1</name>
    <name evidence="20" type="ORF">GSBRNA2T00024657001</name>
</gene>
<dbReference type="AlphaFoldDB" id="A0A078GHL0"/>
<dbReference type="OMA" id="WIHEAKR"/>
<dbReference type="InterPro" id="IPR004713">
    <property type="entry name" value="CaH_exchang"/>
</dbReference>
<dbReference type="PANTHER" id="PTHR31503:SF36">
    <property type="entry name" value="SODIUM_CALCIUM EXCHANGER MEMBRANE REGION DOMAIN-CONTAINING PROTEIN"/>
    <property type="match status" value="1"/>
</dbReference>
<evidence type="ECO:0000256" key="1">
    <source>
        <dbReference type="ARBA" id="ARBA00004651"/>
    </source>
</evidence>
<evidence type="ECO:0000256" key="13">
    <source>
        <dbReference type="ARBA" id="ARBA00023053"/>
    </source>
</evidence>
<dbReference type="SUPFAM" id="SSF47473">
    <property type="entry name" value="EF-hand"/>
    <property type="match status" value="1"/>
</dbReference>
<feature type="transmembrane region" description="Helical" evidence="17">
    <location>
        <begin position="564"/>
        <end position="587"/>
    </location>
</feature>
<dbReference type="InterPro" id="IPR002048">
    <property type="entry name" value="EF_hand_dom"/>
</dbReference>
<reference evidence="19" key="3">
    <citation type="submission" date="2021-01" db="EMBL/GenBank/DDBJ databases">
        <authorList>
            <consortium name="Genoscope - CEA"/>
            <person name="William W."/>
        </authorList>
    </citation>
    <scope>NUCLEOTIDE SEQUENCE</scope>
</reference>
<keyword evidence="12" id="KW-0346">Stress response</keyword>
<dbReference type="GO" id="GO:0006874">
    <property type="term" value="P:intracellular calcium ion homeostasis"/>
    <property type="evidence" value="ECO:0000318"/>
    <property type="project" value="GO_Central"/>
</dbReference>
<evidence type="ECO:0000256" key="7">
    <source>
        <dbReference type="ARBA" id="ARBA00022692"/>
    </source>
</evidence>
<evidence type="ECO:0000256" key="15">
    <source>
        <dbReference type="ARBA" id="ARBA00023136"/>
    </source>
</evidence>
<dbReference type="EMBL" id="HG994360">
    <property type="protein sequence ID" value="CAF2081008.1"/>
    <property type="molecule type" value="Genomic_DNA"/>
</dbReference>
<feature type="transmembrane region" description="Helical" evidence="17">
    <location>
        <begin position="141"/>
        <end position="164"/>
    </location>
</feature>
<evidence type="ECO:0000256" key="4">
    <source>
        <dbReference type="ARBA" id="ARBA00022449"/>
    </source>
</evidence>
<keyword evidence="7 17" id="KW-0812">Transmembrane</keyword>
<keyword evidence="6" id="KW-0109">Calcium transport</keyword>
<reference evidence="20 21" key="1">
    <citation type="journal article" date="2014" name="Science">
        <title>Plant genetics. Early allopolyploid evolution in the post-Neolithic Brassica napus oilseed genome.</title>
        <authorList>
            <person name="Chalhoub B."/>
            <person name="Denoeud F."/>
            <person name="Liu S."/>
            <person name="Parkin I.A."/>
            <person name="Tang H."/>
            <person name="Wang X."/>
            <person name="Chiquet J."/>
            <person name="Belcram H."/>
            <person name="Tong C."/>
            <person name="Samans B."/>
            <person name="Correa M."/>
            <person name="Da Silva C."/>
            <person name="Just J."/>
            <person name="Falentin C."/>
            <person name="Koh C.S."/>
            <person name="Le Clainche I."/>
            <person name="Bernard M."/>
            <person name="Bento P."/>
            <person name="Noel B."/>
            <person name="Labadie K."/>
            <person name="Alberti A."/>
            <person name="Charles M."/>
            <person name="Arnaud D."/>
            <person name="Guo H."/>
            <person name="Daviaud C."/>
            <person name="Alamery S."/>
            <person name="Jabbari K."/>
            <person name="Zhao M."/>
            <person name="Edger P.P."/>
            <person name="Chelaifa H."/>
            <person name="Tack D."/>
            <person name="Lassalle G."/>
            <person name="Mestiri I."/>
            <person name="Schnel N."/>
            <person name="Le Paslier M.C."/>
            <person name="Fan G."/>
            <person name="Renault V."/>
            <person name="Bayer P.E."/>
            <person name="Golicz A.A."/>
            <person name="Manoli S."/>
            <person name="Lee T.H."/>
            <person name="Thi V.H."/>
            <person name="Chalabi S."/>
            <person name="Hu Q."/>
            <person name="Fan C."/>
            <person name="Tollenaere R."/>
            <person name="Lu Y."/>
            <person name="Battail C."/>
            <person name="Shen J."/>
            <person name="Sidebottom C.H."/>
            <person name="Wang X."/>
            <person name="Canaguier A."/>
            <person name="Chauveau A."/>
            <person name="Berard A."/>
            <person name="Deniot G."/>
            <person name="Guan M."/>
            <person name="Liu Z."/>
            <person name="Sun F."/>
            <person name="Lim Y.P."/>
            <person name="Lyons E."/>
            <person name="Town C.D."/>
            <person name="Bancroft I."/>
            <person name="Wang X."/>
            <person name="Meng J."/>
            <person name="Ma J."/>
            <person name="Pires J.C."/>
            <person name="King G.J."/>
            <person name="Brunel D."/>
            <person name="Delourme R."/>
            <person name="Renard M."/>
            <person name="Aury J.M."/>
            <person name="Adams K.L."/>
            <person name="Batley J."/>
            <person name="Snowdon R.J."/>
            <person name="Tost J."/>
            <person name="Edwards D."/>
            <person name="Zhou Y."/>
            <person name="Hua W."/>
            <person name="Sharpe A.G."/>
            <person name="Paterson A.H."/>
            <person name="Guan C."/>
            <person name="Wincker P."/>
        </authorList>
    </citation>
    <scope>NUCLEOTIDE SEQUENCE [LARGE SCALE GENOMIC DNA]</scope>
    <source>
        <strain evidence="21">cv. Darmor-bzh</strain>
    </source>
</reference>
<dbReference type="STRING" id="3708.A0A078GHL0"/>
<keyword evidence="8" id="KW-0479">Metal-binding</keyword>
<dbReference type="Gramene" id="CDY24108">
    <property type="protein sequence ID" value="CDY24108"/>
    <property type="gene ID" value="GSBRNA2T00024657001"/>
</dbReference>
<dbReference type="Pfam" id="PF01699">
    <property type="entry name" value="Na_Ca_ex"/>
    <property type="match status" value="2"/>
</dbReference>
<evidence type="ECO:0000256" key="16">
    <source>
        <dbReference type="ARBA" id="ARBA00023201"/>
    </source>
</evidence>
<dbReference type="GO" id="GO:0005509">
    <property type="term" value="F:calcium ion binding"/>
    <property type="evidence" value="ECO:0007669"/>
    <property type="project" value="InterPro"/>
</dbReference>
<evidence type="ECO:0000256" key="8">
    <source>
        <dbReference type="ARBA" id="ARBA00022723"/>
    </source>
</evidence>
<keyword evidence="14" id="KW-0406">Ion transport</keyword>
<dbReference type="GO" id="GO:0015369">
    <property type="term" value="F:calcium:proton antiporter activity"/>
    <property type="evidence" value="ECO:0000318"/>
    <property type="project" value="GO_Central"/>
</dbReference>
<evidence type="ECO:0000313" key="20">
    <source>
        <dbReference type="EMBL" id="CDY24108.1"/>
    </source>
</evidence>
<keyword evidence="13" id="KW-0915">Sodium</keyword>
<dbReference type="FunFam" id="1.20.1420.30:FF:000019">
    <property type="entry name" value="Sodium/calcium exchanger NCL2"/>
    <property type="match status" value="1"/>
</dbReference>
<dbReference type="PANTHER" id="PTHR31503">
    <property type="entry name" value="VACUOLAR CALCIUM ION TRANSPORTER"/>
    <property type="match status" value="1"/>
</dbReference>
<dbReference type="GO" id="GO:0006814">
    <property type="term" value="P:sodium ion transport"/>
    <property type="evidence" value="ECO:0007669"/>
    <property type="project" value="UniProtKB-KW"/>
</dbReference>
<feature type="transmembrane region" description="Helical" evidence="17">
    <location>
        <begin position="299"/>
        <end position="321"/>
    </location>
</feature>
<comment type="subcellular location">
    <subcellularLocation>
        <location evidence="1">Cell membrane</location>
        <topology evidence="1">Multi-pass membrane protein</topology>
    </subcellularLocation>
</comment>
<dbReference type="SMART" id="SM00054">
    <property type="entry name" value="EFh"/>
    <property type="match status" value="2"/>
</dbReference>
<keyword evidence="21" id="KW-1185">Reference proteome</keyword>
<keyword evidence="5" id="KW-1003">Cell membrane</keyword>
<evidence type="ECO:0000256" key="2">
    <source>
        <dbReference type="ARBA" id="ARBA00008170"/>
    </source>
</evidence>
<evidence type="ECO:0000256" key="10">
    <source>
        <dbReference type="ARBA" id="ARBA00022837"/>
    </source>
</evidence>
<protein>
    <submittedName>
        <fullName evidence="19">(rape) hypothetical protein</fullName>
    </submittedName>
    <submittedName>
        <fullName evidence="20">BnaA06g01060D protein</fullName>
    </submittedName>
</protein>
<dbReference type="InterPro" id="IPR044880">
    <property type="entry name" value="NCX_ion-bd_dom_sf"/>
</dbReference>
<reference evidence="20" key="2">
    <citation type="submission" date="2014-06" db="EMBL/GenBank/DDBJ databases">
        <authorList>
            <person name="Genoscope - CEA"/>
        </authorList>
    </citation>
    <scope>NUCLEOTIDE SEQUENCE</scope>
</reference>
<feature type="transmembrane region" description="Helical" evidence="17">
    <location>
        <begin position="530"/>
        <end position="552"/>
    </location>
</feature>
<evidence type="ECO:0000313" key="21">
    <source>
        <dbReference type="Proteomes" id="UP000028999"/>
    </source>
</evidence>
<feature type="transmembrane region" description="Helical" evidence="17">
    <location>
        <begin position="41"/>
        <end position="62"/>
    </location>
</feature>
<dbReference type="CDD" id="cd00051">
    <property type="entry name" value="EFh"/>
    <property type="match status" value="1"/>
</dbReference>
<evidence type="ECO:0000256" key="3">
    <source>
        <dbReference type="ARBA" id="ARBA00022448"/>
    </source>
</evidence>
<dbReference type="PROSITE" id="PS00018">
    <property type="entry name" value="EF_HAND_1"/>
    <property type="match status" value="1"/>
</dbReference>
<evidence type="ECO:0000256" key="11">
    <source>
        <dbReference type="ARBA" id="ARBA00022989"/>
    </source>
</evidence>
<keyword evidence="15 17" id="KW-0472">Membrane</keyword>
<feature type="transmembrane region" description="Helical" evidence="17">
    <location>
        <begin position="593"/>
        <end position="613"/>
    </location>
</feature>
<keyword evidence="9" id="KW-0677">Repeat</keyword>
<keyword evidence="4" id="KW-0050">Antiport</keyword>
<evidence type="ECO:0000256" key="6">
    <source>
        <dbReference type="ARBA" id="ARBA00022568"/>
    </source>
</evidence>
<feature type="transmembrane region" description="Helical" evidence="17">
    <location>
        <begin position="491"/>
        <end position="510"/>
    </location>
</feature>
<dbReference type="EMBL" id="LK032153">
    <property type="protein sequence ID" value="CDY24108.1"/>
    <property type="molecule type" value="Genomic_DNA"/>
</dbReference>
<evidence type="ECO:0000256" key="5">
    <source>
        <dbReference type="ARBA" id="ARBA00022475"/>
    </source>
</evidence>
<evidence type="ECO:0000256" key="9">
    <source>
        <dbReference type="ARBA" id="ARBA00022737"/>
    </source>
</evidence>
<dbReference type="GO" id="GO:0070588">
    <property type="term" value="P:calcium ion transmembrane transport"/>
    <property type="evidence" value="ECO:0000318"/>
    <property type="project" value="GO_Central"/>
</dbReference>
<evidence type="ECO:0000256" key="17">
    <source>
        <dbReference type="SAM" id="Phobius"/>
    </source>
</evidence>
<evidence type="ECO:0000313" key="19">
    <source>
        <dbReference type="EMBL" id="CAF2081008.1"/>
    </source>
</evidence>
<feature type="transmembrane region" description="Helical" evidence="17">
    <location>
        <begin position="625"/>
        <end position="645"/>
    </location>
</feature>
<evidence type="ECO:0000256" key="14">
    <source>
        <dbReference type="ARBA" id="ARBA00023065"/>
    </source>
</evidence>
<dbReference type="Proteomes" id="UP000028999">
    <property type="component" value="Unassembled WGS sequence"/>
</dbReference>
<feature type="transmembrane region" description="Helical" evidence="17">
    <location>
        <begin position="176"/>
        <end position="197"/>
    </location>
</feature>
<evidence type="ECO:0000256" key="12">
    <source>
        <dbReference type="ARBA" id="ARBA00023016"/>
    </source>
</evidence>
<dbReference type="Gene3D" id="1.10.238.10">
    <property type="entry name" value="EF-hand"/>
    <property type="match status" value="1"/>
</dbReference>
<dbReference type="Pfam" id="PF13499">
    <property type="entry name" value="EF-hand_7"/>
    <property type="match status" value="1"/>
</dbReference>
<keyword evidence="11 17" id="KW-1133">Transmembrane helix</keyword>
<dbReference type="PaxDb" id="3708-A0A078GHL0"/>
<proteinExistence type="inferred from homology"/>
<dbReference type="InterPro" id="IPR018247">
    <property type="entry name" value="EF_Hand_1_Ca_BS"/>
</dbReference>
<keyword evidence="3" id="KW-0813">Transport</keyword>
<accession>A0A078GHL0</accession>
<keyword evidence="10" id="KW-0106">Calcium</keyword>
<dbReference type="GO" id="GO:0005886">
    <property type="term" value="C:plasma membrane"/>
    <property type="evidence" value="ECO:0007669"/>
    <property type="project" value="UniProtKB-SubCell"/>
</dbReference>
<dbReference type="PROSITE" id="PS50222">
    <property type="entry name" value="EF_HAND_2"/>
    <property type="match status" value="1"/>
</dbReference>
<comment type="similarity">
    <text evidence="2">Belongs to the Ca(2+):cation antiporter (CaCA) (TC 2.A.19) family.</text>
</comment>
<dbReference type="InterPro" id="IPR004837">
    <property type="entry name" value="NaCa_Exmemb"/>
</dbReference>
<feature type="domain" description="EF-hand" evidence="18">
    <location>
        <begin position="361"/>
        <end position="396"/>
    </location>
</feature>
<name>A0A078GHL0_BRANA</name>
<dbReference type="FunFam" id="1.10.238.10:FF:000583">
    <property type="entry name" value="Sodium/calcium exchanger NCL"/>
    <property type="match status" value="1"/>
</dbReference>
<feature type="transmembrane region" description="Helical" evidence="17">
    <location>
        <begin position="217"/>
        <end position="236"/>
    </location>
</feature>
<sequence length="648" mass="71224">MIFYVTKKKTALFIFFFFSVFVTYPRKLPHTTYTHIRHKTYLSAIILKAPTIYICKCIFELLLSFESIMRLRSLISLLFLLFLTSSAYARLVAVRPSSTDLIISDGINGASGSVIKTLVSAEEKEEACEQTYGFMPCTKTALGNVFLILVYGFLMFTAATYLSAGSELLLEILGPGIVGGLFLPMLGALPDAMLIMVSGLSGDAATAQTQVSVGMGLLAGSTVMLLTVIWGTCTVVGKCDLRDNIAVNNQDTKGFHLKDSGVTVDVWTSYAARIMAISVIPFIIVQLPQMLDSTSGRHLAVLVALILSVVMLISYCVYQVFQPWIQRRRLAFAKHKHVISGILKHLKQHALGRLLDDEGQPDEHVIRKLFETIDANKDGHLSAAELKALIIGISFEDIDFDKDDAVGKVLQDFDKTLDEQVDQEEFVRGIKHWLIQAMGAAGPSGPDAGPRTMKFLDHFHVQTKREHALLGDNENGENDEESGEVADPKWITIKAALLLLLGAAIAAAFADPLVDTVNNFSAATGIPSFFISFIALPLATNSSEAVSAIIFASRKKIRTASLTFSELCGGVTMNNILCLSVFLAIVYLRGLTWNFSSEVLVILIVCLVMGGFASFRTTYPLWTCFIAYLLYPFSLGLVYILDYWFGWS</sequence>
<dbReference type="InterPro" id="IPR011992">
    <property type="entry name" value="EF-hand-dom_pair"/>
</dbReference>
<dbReference type="Proteomes" id="UP001295469">
    <property type="component" value="Chromosome A06"/>
</dbReference>
<keyword evidence="16" id="KW-0739">Sodium transport</keyword>
<dbReference type="Gene3D" id="1.20.1420.30">
    <property type="entry name" value="NCX, central ion-binding region"/>
    <property type="match status" value="1"/>
</dbReference>